<organism evidence="10 11">
    <name type="scientific">Flavisphingopyxis soli</name>
    <dbReference type="NCBI Taxonomy" id="2601267"/>
    <lineage>
        <taxon>Bacteria</taxon>
        <taxon>Pseudomonadati</taxon>
        <taxon>Pseudomonadota</taxon>
        <taxon>Alphaproteobacteria</taxon>
        <taxon>Sphingomonadales</taxon>
        <taxon>Sphingopyxidaceae</taxon>
        <taxon>Flavisphingopyxis</taxon>
    </lineage>
</organism>
<keyword evidence="4 8" id="KW-0812">Transmembrane</keyword>
<dbReference type="Proteomes" id="UP000321129">
    <property type="component" value="Unassembled WGS sequence"/>
</dbReference>
<evidence type="ECO:0000313" key="11">
    <source>
        <dbReference type="Proteomes" id="UP000321129"/>
    </source>
</evidence>
<accession>A0A5C6U8H2</accession>
<protein>
    <submittedName>
        <fullName evidence="10">Tetratricopeptide repeat protein</fullName>
    </submittedName>
</protein>
<keyword evidence="5 8" id="KW-1133">Transmembrane helix</keyword>
<feature type="domain" description="Ancillary SecYEG translocon subunit/Cell division coordinator CpoB TPR" evidence="9">
    <location>
        <begin position="35"/>
        <end position="202"/>
    </location>
</feature>
<dbReference type="AlphaFoldDB" id="A0A5C6U8H2"/>
<comment type="subcellular location">
    <subcellularLocation>
        <location evidence="2">Cell membrane</location>
    </subcellularLocation>
    <subcellularLocation>
        <location evidence="1">Membrane</location>
        <topology evidence="1">Single-pass membrane protein</topology>
    </subcellularLocation>
</comment>
<dbReference type="InterPro" id="IPR018704">
    <property type="entry name" value="SecYEG/CpoB_TPR"/>
</dbReference>
<evidence type="ECO:0000256" key="1">
    <source>
        <dbReference type="ARBA" id="ARBA00004167"/>
    </source>
</evidence>
<dbReference type="PANTHER" id="PTHR38035:SF1">
    <property type="entry name" value="ANCILLARY SECYEG TRANSLOCON SUBUNIT"/>
    <property type="match status" value="1"/>
</dbReference>
<gene>
    <name evidence="10" type="ORF">FSZ31_10375</name>
</gene>
<evidence type="ECO:0000313" key="10">
    <source>
        <dbReference type="EMBL" id="TXC68106.1"/>
    </source>
</evidence>
<comment type="caution">
    <text evidence="10">The sequence shown here is derived from an EMBL/GenBank/DDBJ whole genome shotgun (WGS) entry which is preliminary data.</text>
</comment>
<evidence type="ECO:0000256" key="5">
    <source>
        <dbReference type="ARBA" id="ARBA00022989"/>
    </source>
</evidence>
<keyword evidence="6 8" id="KW-0472">Membrane</keyword>
<dbReference type="PANTHER" id="PTHR38035">
    <property type="entry name" value="UPF0070 PROTEIN YFGM"/>
    <property type="match status" value="1"/>
</dbReference>
<dbReference type="Pfam" id="PF09976">
    <property type="entry name" value="TPR_21"/>
    <property type="match status" value="1"/>
</dbReference>
<keyword evidence="3" id="KW-1003">Cell membrane</keyword>
<evidence type="ECO:0000256" key="2">
    <source>
        <dbReference type="ARBA" id="ARBA00004236"/>
    </source>
</evidence>
<dbReference type="GO" id="GO:0044877">
    <property type="term" value="F:protein-containing complex binding"/>
    <property type="evidence" value="ECO:0007669"/>
    <property type="project" value="InterPro"/>
</dbReference>
<name>A0A5C6U8H2_9SPHN</name>
<evidence type="ECO:0000256" key="7">
    <source>
        <dbReference type="ARBA" id="ARBA00023186"/>
    </source>
</evidence>
<feature type="transmembrane region" description="Helical" evidence="8">
    <location>
        <begin position="39"/>
        <end position="60"/>
    </location>
</feature>
<evidence type="ECO:0000259" key="9">
    <source>
        <dbReference type="Pfam" id="PF09976"/>
    </source>
</evidence>
<evidence type="ECO:0000256" key="4">
    <source>
        <dbReference type="ARBA" id="ARBA00022692"/>
    </source>
</evidence>
<proteinExistence type="predicted"/>
<keyword evidence="11" id="KW-1185">Reference proteome</keyword>
<keyword evidence="7" id="KW-0143">Chaperone</keyword>
<dbReference type="EMBL" id="VOPY01000003">
    <property type="protein sequence ID" value="TXC68106.1"/>
    <property type="molecule type" value="Genomic_DNA"/>
</dbReference>
<evidence type="ECO:0000256" key="8">
    <source>
        <dbReference type="SAM" id="Phobius"/>
    </source>
</evidence>
<dbReference type="GO" id="GO:0005886">
    <property type="term" value="C:plasma membrane"/>
    <property type="evidence" value="ECO:0007669"/>
    <property type="project" value="UniProtKB-SubCell"/>
</dbReference>
<dbReference type="InterPro" id="IPR026039">
    <property type="entry name" value="YfgM"/>
</dbReference>
<evidence type="ECO:0000256" key="3">
    <source>
        <dbReference type="ARBA" id="ARBA00022475"/>
    </source>
</evidence>
<sequence length="247" mass="26285">MNPLSENPVALKPEQDDVFLREVDDAVRKDQWATFAKSYGAIIAVGIVVFLAAFGGWLYYGQHSERKAGERGETYVQALDRIEGGNPKIAADALAELKTSGKAPYDAVARFTQANVALEAGDAKRAATLLGEIAADASVDQVFRDLATVRQTAVEFDTLKPDAIIARLKPLAVADSPWFGPAAEMTAIAHLRKKERGKAGQIFADIAAHKGIDPSLKSRAVQMAGTLGIDAVTQTDSKPQPAGQPTG</sequence>
<reference evidence="10 11" key="1">
    <citation type="submission" date="2019-08" db="EMBL/GenBank/DDBJ databases">
        <title>Sphingorhabdus soil sp. nov., isolated from arctic soil.</title>
        <authorList>
            <person name="Liu Y."/>
        </authorList>
    </citation>
    <scope>NUCLEOTIDE SEQUENCE [LARGE SCALE GENOMIC DNA]</scope>
    <source>
        <strain evidence="10 11">D-2Q-5-6</strain>
    </source>
</reference>
<evidence type="ECO:0000256" key="6">
    <source>
        <dbReference type="ARBA" id="ARBA00023136"/>
    </source>
</evidence>